<dbReference type="Pfam" id="PF19576">
    <property type="entry name" value="Acyltransf_2"/>
    <property type="match status" value="1"/>
</dbReference>
<dbReference type="GO" id="GO:0016746">
    <property type="term" value="F:acyltransferase activity"/>
    <property type="evidence" value="ECO:0007669"/>
    <property type="project" value="UniProtKB-KW"/>
</dbReference>
<keyword evidence="2" id="KW-0012">Acyltransferase</keyword>
<reference evidence="2" key="1">
    <citation type="journal article" date="2015" name="PeerJ">
        <title>First genomic representation of candidate bacterial phylum KSB3 points to enhanced environmental sensing as a trigger of wastewater bulking.</title>
        <authorList>
            <person name="Sekiguchi Y."/>
            <person name="Ohashi A."/>
            <person name="Parks D.H."/>
            <person name="Yamauchi T."/>
            <person name="Tyson G.W."/>
            <person name="Hugenholtz P."/>
        </authorList>
    </citation>
    <scope>NUCLEOTIDE SEQUENCE [LARGE SCALE GENOMIC DNA]</scope>
</reference>
<keyword evidence="3" id="KW-1185">Reference proteome</keyword>
<dbReference type="Proteomes" id="UP000030661">
    <property type="component" value="Unassembled WGS sequence"/>
</dbReference>
<feature type="domain" description="Phospholipid/glycerol acyltransferase" evidence="1">
    <location>
        <begin position="85"/>
        <end position="202"/>
    </location>
</feature>
<dbReference type="SUPFAM" id="SSF69593">
    <property type="entry name" value="Glycerol-3-phosphate (1)-acyltransferase"/>
    <property type="match status" value="1"/>
</dbReference>
<organism evidence="2">
    <name type="scientific">Vecturithrix granuli</name>
    <dbReference type="NCBI Taxonomy" id="1499967"/>
    <lineage>
        <taxon>Bacteria</taxon>
        <taxon>Candidatus Moduliflexota</taxon>
        <taxon>Candidatus Vecturitrichia</taxon>
        <taxon>Candidatus Vecturitrichales</taxon>
        <taxon>Candidatus Vecturitrichaceae</taxon>
        <taxon>Candidatus Vecturithrix</taxon>
    </lineage>
</organism>
<evidence type="ECO:0000259" key="1">
    <source>
        <dbReference type="SMART" id="SM00563"/>
    </source>
</evidence>
<dbReference type="eggNOG" id="COG0204">
    <property type="taxonomic scope" value="Bacteria"/>
</dbReference>
<keyword evidence="2" id="KW-0808">Transferase</keyword>
<dbReference type="InterPro" id="IPR045746">
    <property type="entry name" value="ACT14924-like_Acyltransf_dom"/>
</dbReference>
<dbReference type="STRING" id="1499967.U27_01999"/>
<dbReference type="SMART" id="SM00563">
    <property type="entry name" value="PlsC"/>
    <property type="match status" value="1"/>
</dbReference>
<proteinExistence type="predicted"/>
<evidence type="ECO:0000313" key="2">
    <source>
        <dbReference type="EMBL" id="GAK55167.1"/>
    </source>
</evidence>
<accession>A0A0S6W9M7</accession>
<protein>
    <submittedName>
        <fullName evidence="2">Acyltransferase</fullName>
    </submittedName>
</protein>
<dbReference type="EMBL" id="DF820463">
    <property type="protein sequence ID" value="GAK55167.1"/>
    <property type="molecule type" value="Genomic_DNA"/>
</dbReference>
<dbReference type="AlphaFoldDB" id="A0A0S6W9M7"/>
<gene>
    <name evidence="2" type="ORF">U27_01999</name>
</gene>
<evidence type="ECO:0000313" key="3">
    <source>
        <dbReference type="Proteomes" id="UP000030661"/>
    </source>
</evidence>
<dbReference type="HOGENOM" id="CLU_067500_1_0_0"/>
<dbReference type="InterPro" id="IPR002123">
    <property type="entry name" value="Plipid/glycerol_acylTrfase"/>
</dbReference>
<name>A0A0S6W9M7_VECG1</name>
<sequence length="274" mass="31146">MKKNDLKAIIEAKSPQYFERLPHVLSSALLRVLERIVHADELLDFFDQHGDKRNWDFIEAVFDYLHVSYTVSEEHLKKIPAKGRLICVANHATGPLDGLLLLHAIGQVRQDVKIVLTDILAGLDNLADLFLLYDQYTSRLQKRNIAAIRQAILAEQAVIFFPAGEVTKLSWRGIREQTWQAGAFSLARKYQIPILPIAIRARNSLLYYLIARLHRNASTLLLCHEMFRKHSSTIPITIGDLLLPDRVFPNADADVTVQAQNVRIQVQSLLLKDA</sequence>